<feature type="compositionally biased region" description="Low complexity" evidence="1">
    <location>
        <begin position="138"/>
        <end position="158"/>
    </location>
</feature>
<feature type="compositionally biased region" description="Polar residues" evidence="1">
    <location>
        <begin position="105"/>
        <end position="122"/>
    </location>
</feature>
<comment type="caution">
    <text evidence="3">The sequence shown here is derived from an EMBL/GenBank/DDBJ whole genome shotgun (WGS) entry which is preliminary data.</text>
</comment>
<gene>
    <name evidence="3" type="ORF">IAD41_07190</name>
</gene>
<dbReference type="EMBL" id="DVJO01000156">
    <property type="protein sequence ID" value="HIS83372.1"/>
    <property type="molecule type" value="Genomic_DNA"/>
</dbReference>
<keyword evidence="2" id="KW-1133">Transmembrane helix</keyword>
<evidence type="ECO:0000256" key="1">
    <source>
        <dbReference type="SAM" id="MobiDB-lite"/>
    </source>
</evidence>
<reference evidence="3" key="2">
    <citation type="journal article" date="2021" name="PeerJ">
        <title>Extensive microbial diversity within the chicken gut microbiome revealed by metagenomics and culture.</title>
        <authorList>
            <person name="Gilroy R."/>
            <person name="Ravi A."/>
            <person name="Getino M."/>
            <person name="Pursley I."/>
            <person name="Horton D.L."/>
            <person name="Alikhan N.F."/>
            <person name="Baker D."/>
            <person name="Gharbi K."/>
            <person name="Hall N."/>
            <person name="Watson M."/>
            <person name="Adriaenssens E.M."/>
            <person name="Foster-Nyarko E."/>
            <person name="Jarju S."/>
            <person name="Secka A."/>
            <person name="Antonio M."/>
            <person name="Oren A."/>
            <person name="Chaudhuri R.R."/>
            <person name="La Ragione R."/>
            <person name="Hildebrand F."/>
            <person name="Pallen M.J."/>
        </authorList>
    </citation>
    <scope>NUCLEOTIDE SEQUENCE</scope>
    <source>
        <strain evidence="3">CHK152-2994</strain>
    </source>
</reference>
<feature type="region of interest" description="Disordered" evidence="1">
    <location>
        <begin position="103"/>
        <end position="189"/>
    </location>
</feature>
<feature type="compositionally biased region" description="Low complexity" evidence="1">
    <location>
        <begin position="178"/>
        <end position="189"/>
    </location>
</feature>
<organism evidence="3 4">
    <name type="scientific">Candidatus Scatenecus faecavium</name>
    <dbReference type="NCBI Taxonomy" id="2840915"/>
    <lineage>
        <taxon>Bacteria</taxon>
        <taxon>Candidatus Scatenecus</taxon>
    </lineage>
</organism>
<protein>
    <submittedName>
        <fullName evidence="3">Uncharacterized protein</fullName>
    </submittedName>
</protein>
<feature type="transmembrane region" description="Helical" evidence="2">
    <location>
        <begin position="58"/>
        <end position="79"/>
    </location>
</feature>
<dbReference type="AlphaFoldDB" id="A0A9D1FWE3"/>
<sequence>MYRCTECKEEFKEKPEYCTCGNDEFEEFTAPPVKDSTFQKEQPTLPHRNFDFKKFDMVKVFSIGFFCLCLILAVIPWLIKAEKPAKTVQKPKEEVAKTIPDIESLWQNAQPQTPAANTTPKPETSPKIVKTTEPPKPKTQTTSTTQKPAAAAKTQPKPVSKTTSAASKPVKKDPPVQPAVQPKPKLPQSVLNTVQKTTSTQQTVQIPVKKEEPPKMNPSEFLNYKGAIRSALLAKLNVAAVQGSGDCAVEFSLDNSGKLINRNFIYKSQNKSVNDEVYLMLMRLPYYKNPPAHYNGEKIKLKFLFNNGYYEITFI</sequence>
<proteinExistence type="predicted"/>
<evidence type="ECO:0000256" key="2">
    <source>
        <dbReference type="SAM" id="Phobius"/>
    </source>
</evidence>
<dbReference type="SUPFAM" id="SSF74653">
    <property type="entry name" value="TolA/TonB C-terminal domain"/>
    <property type="match status" value="1"/>
</dbReference>
<keyword evidence="2" id="KW-0812">Transmembrane</keyword>
<accession>A0A9D1FWE3</accession>
<dbReference type="Proteomes" id="UP000824139">
    <property type="component" value="Unassembled WGS sequence"/>
</dbReference>
<keyword evidence="2" id="KW-0472">Membrane</keyword>
<reference evidence="3" key="1">
    <citation type="submission" date="2020-10" db="EMBL/GenBank/DDBJ databases">
        <authorList>
            <person name="Gilroy R."/>
        </authorList>
    </citation>
    <scope>NUCLEOTIDE SEQUENCE</scope>
    <source>
        <strain evidence="3">CHK152-2994</strain>
    </source>
</reference>
<name>A0A9D1FWE3_9BACT</name>
<evidence type="ECO:0000313" key="3">
    <source>
        <dbReference type="EMBL" id="HIS83372.1"/>
    </source>
</evidence>
<evidence type="ECO:0000313" key="4">
    <source>
        <dbReference type="Proteomes" id="UP000824139"/>
    </source>
</evidence>